<dbReference type="OrthoDB" id="9805913at2"/>
<dbReference type="AlphaFoldDB" id="A0A1H9DWE7"/>
<dbReference type="Proteomes" id="UP000199233">
    <property type="component" value="Unassembled WGS sequence"/>
</dbReference>
<dbReference type="Pfam" id="PF13657">
    <property type="entry name" value="Couple_hipA"/>
    <property type="match status" value="1"/>
</dbReference>
<gene>
    <name evidence="2" type="ORF">SAMN04488038_104175</name>
</gene>
<dbReference type="EMBL" id="FOFS01000004">
    <property type="protein sequence ID" value="SEQ17223.1"/>
    <property type="molecule type" value="Genomic_DNA"/>
</dbReference>
<reference evidence="2 3" key="1">
    <citation type="submission" date="2016-10" db="EMBL/GenBank/DDBJ databases">
        <authorList>
            <person name="de Groot N.N."/>
        </authorList>
    </citation>
    <scope>NUCLEOTIDE SEQUENCE [LARGE SCALE GENOMIC DNA]</scope>
    <source>
        <strain evidence="2 3">DSM 25927</strain>
    </source>
</reference>
<evidence type="ECO:0000313" key="3">
    <source>
        <dbReference type="Proteomes" id="UP000199233"/>
    </source>
</evidence>
<dbReference type="RefSeq" id="WP_028006872.1">
    <property type="nucleotide sequence ID" value="NZ_FOFS01000004.1"/>
</dbReference>
<keyword evidence="3" id="KW-1185">Reference proteome</keyword>
<dbReference type="NCBIfam" id="TIGR03071">
    <property type="entry name" value="couple_hipA"/>
    <property type="match status" value="1"/>
</dbReference>
<protein>
    <submittedName>
        <fullName evidence="2">HipA N-terminal domain-containing protein</fullName>
    </submittedName>
</protein>
<accession>A0A1H9DWE7</accession>
<evidence type="ECO:0000313" key="2">
    <source>
        <dbReference type="EMBL" id="SEQ17223.1"/>
    </source>
</evidence>
<dbReference type="STRING" id="489703.SAMN04488038_104175"/>
<organism evidence="2 3">
    <name type="scientific">Solimonas aquatica</name>
    <dbReference type="NCBI Taxonomy" id="489703"/>
    <lineage>
        <taxon>Bacteria</taxon>
        <taxon>Pseudomonadati</taxon>
        <taxon>Pseudomonadota</taxon>
        <taxon>Gammaproteobacteria</taxon>
        <taxon>Nevskiales</taxon>
        <taxon>Nevskiaceae</taxon>
        <taxon>Solimonas</taxon>
    </lineage>
</organism>
<evidence type="ECO:0000259" key="1">
    <source>
        <dbReference type="Pfam" id="PF13657"/>
    </source>
</evidence>
<name>A0A1H9DWE7_9GAMM</name>
<sequence>MARALEVFAGGHRVGQLREQDDIWEFEYAPEWQASGEAFDLSPALSRRSLLHRDGSSQRPVQWYFDNLLPEEGLRTLLSNDAGVPEADAFGLLAHFGRESAGSLTLPPQGGAYCQRVAQPMPS</sequence>
<proteinExistence type="predicted"/>
<feature type="domain" description="HipA N-terminal subdomain 1" evidence="1">
    <location>
        <begin position="5"/>
        <end position="106"/>
    </location>
</feature>
<dbReference type="InterPro" id="IPR017508">
    <property type="entry name" value="HipA_N1"/>
</dbReference>